<dbReference type="PANTHER" id="PTHR18034">
    <property type="entry name" value="CELL CYCLE CONTROL PROTEIN CWF22-RELATED"/>
    <property type="match status" value="1"/>
</dbReference>
<dbReference type="Proteomes" id="UP000510647">
    <property type="component" value="Chromosome 1"/>
</dbReference>
<evidence type="ECO:0000256" key="4">
    <source>
        <dbReference type="ARBA" id="ARBA00023187"/>
    </source>
</evidence>
<dbReference type="SUPFAM" id="SSF48371">
    <property type="entry name" value="ARM repeat"/>
    <property type="match status" value="1"/>
</dbReference>
<dbReference type="InterPro" id="IPR003891">
    <property type="entry name" value="Initiation_fac_eIF4g_MI"/>
</dbReference>
<dbReference type="AlphaFoldDB" id="A0A7H9HKD0"/>
<protein>
    <recommendedName>
        <fullName evidence="6">Pre-mRNA-splicing factor CWC22</fullName>
    </recommendedName>
</protein>
<dbReference type="InterPro" id="IPR016024">
    <property type="entry name" value="ARM-type_fold"/>
</dbReference>
<evidence type="ECO:0000256" key="7">
    <source>
        <dbReference type="SAM" id="MobiDB-lite"/>
    </source>
</evidence>
<dbReference type="Pfam" id="PF02854">
    <property type="entry name" value="MIF4G"/>
    <property type="match status" value="1"/>
</dbReference>
<evidence type="ECO:0000256" key="3">
    <source>
        <dbReference type="ARBA" id="ARBA00022664"/>
    </source>
</evidence>
<dbReference type="OrthoDB" id="3938623at2759"/>
<dbReference type="InterPro" id="IPR050781">
    <property type="entry name" value="CWC22_splicing_factor"/>
</dbReference>
<dbReference type="Gene3D" id="1.25.40.180">
    <property type="match status" value="1"/>
</dbReference>
<evidence type="ECO:0000256" key="2">
    <source>
        <dbReference type="ARBA" id="ARBA00006856"/>
    </source>
</evidence>
<keyword evidence="4" id="KW-0508">mRNA splicing</keyword>
<reference evidence="9 10" key="1">
    <citation type="submission" date="2020-06" db="EMBL/GenBank/DDBJ databases">
        <title>The yeast mating-type switching endonuclease HO is a domesticated member of an unorthodox homing genetic element family.</title>
        <authorList>
            <person name="Coughlan A.Y."/>
            <person name="Lombardi L."/>
            <person name="Braun-Galleani S."/>
            <person name="Martos A.R."/>
            <person name="Galeote V."/>
            <person name="Bigey F."/>
            <person name="Dequin S."/>
            <person name="Byrne K.P."/>
            <person name="Wolfe K.H."/>
        </authorList>
    </citation>
    <scope>NUCLEOTIDE SEQUENCE [LARGE SCALE GENOMIC DNA]</scope>
    <source>
        <strain evidence="9 10">CBS2947</strain>
    </source>
</reference>
<dbReference type="PROSITE" id="PS51366">
    <property type="entry name" value="MI"/>
    <property type="match status" value="1"/>
</dbReference>
<evidence type="ECO:0000259" key="8">
    <source>
        <dbReference type="PROSITE" id="PS51366"/>
    </source>
</evidence>
<dbReference type="GO" id="GO:0000398">
    <property type="term" value="P:mRNA splicing, via spliceosome"/>
    <property type="evidence" value="ECO:0007669"/>
    <property type="project" value="TreeGrafter"/>
</dbReference>
<organism evidence="9 10">
    <name type="scientific">Torulaspora globosa</name>
    <dbReference type="NCBI Taxonomy" id="48254"/>
    <lineage>
        <taxon>Eukaryota</taxon>
        <taxon>Fungi</taxon>
        <taxon>Dikarya</taxon>
        <taxon>Ascomycota</taxon>
        <taxon>Saccharomycotina</taxon>
        <taxon>Saccharomycetes</taxon>
        <taxon>Saccharomycetales</taxon>
        <taxon>Saccharomycetaceae</taxon>
        <taxon>Torulaspora</taxon>
    </lineage>
</organism>
<dbReference type="SMART" id="SM00543">
    <property type="entry name" value="MIF4G"/>
    <property type="match status" value="1"/>
</dbReference>
<accession>A0A7H9HKD0</accession>
<evidence type="ECO:0000256" key="5">
    <source>
        <dbReference type="ARBA" id="ARBA00023242"/>
    </source>
</evidence>
<dbReference type="GO" id="GO:0071013">
    <property type="term" value="C:catalytic step 2 spliceosome"/>
    <property type="evidence" value="ECO:0007669"/>
    <property type="project" value="TreeGrafter"/>
</dbReference>
<dbReference type="PANTHER" id="PTHR18034:SF3">
    <property type="entry name" value="PRE-MRNA-SPLICING FACTOR CWC22 HOMOLOG"/>
    <property type="match status" value="1"/>
</dbReference>
<dbReference type="EMBL" id="CP059267">
    <property type="protein sequence ID" value="QLQ77789.1"/>
    <property type="molecule type" value="Genomic_DNA"/>
</dbReference>
<evidence type="ECO:0000313" key="10">
    <source>
        <dbReference type="Proteomes" id="UP000510647"/>
    </source>
</evidence>
<feature type="domain" description="MI" evidence="8">
    <location>
        <begin position="281"/>
        <end position="397"/>
    </location>
</feature>
<dbReference type="GO" id="GO:0003723">
    <property type="term" value="F:RNA binding"/>
    <property type="evidence" value="ECO:0007669"/>
    <property type="project" value="InterPro"/>
</dbReference>
<feature type="compositionally biased region" description="Basic and acidic residues" evidence="7">
    <location>
        <begin position="500"/>
        <end position="511"/>
    </location>
</feature>
<evidence type="ECO:0000256" key="6">
    <source>
        <dbReference type="ARBA" id="ARBA00040804"/>
    </source>
</evidence>
<dbReference type="Pfam" id="PF02847">
    <property type="entry name" value="MA3"/>
    <property type="match status" value="1"/>
</dbReference>
<keyword evidence="5" id="KW-0539">Nucleus</keyword>
<name>A0A7H9HKD0_9SACH</name>
<dbReference type="SMART" id="SM00544">
    <property type="entry name" value="MA3"/>
    <property type="match status" value="1"/>
</dbReference>
<sequence length="540" mass="62270">MVPDEEQQRSNWMVMENYLRCKIEELRETNVEQIFKDTLEVNILLGYRSLGRCILESPGLNKQVGLYAALVAKLNSVVPEVGSCLSREATAVFIESYNDSNDVKAFSMVSLLAELFNYEVLHEIVILQVIQLLSRDLTEPSVRTIVQLLRQCGKHLSEVSLTAHNMVFEKLRQVLQAGKISKDTSSLLQDLFDLRSRDYAGCLAGPLLKLEDLEHNTHTFMIDSEEFKPAKNLGEFEYHEDFLALERRYEILKAEALAPYETEKIQKPTVATDMTGEEEVEFKKKFYLILKSSLSSDEAAHKILKLRIPDADKHRVVDVIVKSSIQEATYSKFYGMLAERLCSSHKSWKPAFEQVFKSNYLNSEEFEPAQLRTLGKLWGHILASDYLGFEVFENVHMSEDGTTAPGRIFLKFIFQEMVASLGINELENRFKEDYIKPFLINMFPKEDADNIRYSINYFTAIGLGVLTEDMRQRLDILQAEAQDLEKEQAQVSQQVGSRYRSTERRSLRDRSVTPPRRQRRASVTPPRRRNRSRSPISRHR</sequence>
<dbReference type="InterPro" id="IPR003890">
    <property type="entry name" value="MIF4G-like_typ-3"/>
</dbReference>
<evidence type="ECO:0000313" key="9">
    <source>
        <dbReference type="EMBL" id="QLQ77789.1"/>
    </source>
</evidence>
<feature type="region of interest" description="Disordered" evidence="7">
    <location>
        <begin position="487"/>
        <end position="540"/>
    </location>
</feature>
<comment type="similarity">
    <text evidence="2">Belongs to the CWC22 family.</text>
</comment>
<keyword evidence="3" id="KW-0507">mRNA processing</keyword>
<keyword evidence="10" id="KW-1185">Reference proteome</keyword>
<gene>
    <name evidence="9" type="ORF">HG537_0A00360</name>
</gene>
<proteinExistence type="inferred from homology"/>
<comment type="subcellular location">
    <subcellularLocation>
        <location evidence="1">Nucleus</location>
    </subcellularLocation>
</comment>
<evidence type="ECO:0000256" key="1">
    <source>
        <dbReference type="ARBA" id="ARBA00004123"/>
    </source>
</evidence>
<feature type="compositionally biased region" description="Basic residues" evidence="7">
    <location>
        <begin position="516"/>
        <end position="540"/>
    </location>
</feature>